<feature type="transmembrane region" description="Helical" evidence="1">
    <location>
        <begin position="151"/>
        <end position="174"/>
    </location>
</feature>
<accession>A0A0M9DAX2</accession>
<dbReference type="InterPro" id="IPR017195">
    <property type="entry name" value="ABC_thiamin-permease_prd"/>
</dbReference>
<feature type="transmembrane region" description="Helical" evidence="1">
    <location>
        <begin position="12"/>
        <end position="34"/>
    </location>
</feature>
<feature type="transmembrane region" description="Helical" evidence="1">
    <location>
        <begin position="119"/>
        <end position="139"/>
    </location>
</feature>
<gene>
    <name evidence="2" type="ORF">RZ71_01480</name>
</gene>
<sequence length="184" mass="20319">MKNTWSLRNIILLTLISIICGIIFFATGFLYNAVSLALTPYGLAPLANDLLLGLWVMAAPLAGFIFKRPGAPFLAEVIGAIVEMFLGGQWGVETVITGIEQGIATELGFVATKYKHFDWLGVFATTISTTVITFIYDWFKNGYNAYATHLLIIMFIVRFISIFIFGGVLSKLIANMLEKSHVIK</sequence>
<organism evidence="2 3">
    <name type="scientific">Apilactobacillus kunkeei</name>
    <dbReference type="NCBI Taxonomy" id="148814"/>
    <lineage>
        <taxon>Bacteria</taxon>
        <taxon>Bacillati</taxon>
        <taxon>Bacillota</taxon>
        <taxon>Bacilli</taxon>
        <taxon>Lactobacillales</taxon>
        <taxon>Lactobacillaceae</taxon>
        <taxon>Apilactobacillus</taxon>
    </lineage>
</organism>
<dbReference type="Pfam" id="PF09819">
    <property type="entry name" value="ABC_cobalt"/>
    <property type="match status" value="1"/>
</dbReference>
<reference evidence="2 3" key="1">
    <citation type="journal article" date="2015" name="Genome Biol. Evol.">
        <title>Functionally Structured Genomes in Lactobacillus kunkeei Colonizing the Honey Crop and Food Products of Honeybees and Stingless Bees.</title>
        <authorList>
            <person name="Tamarit D."/>
            <person name="Ellegaard K.M."/>
            <person name="Wikander J."/>
            <person name="Olofsson T."/>
            <person name="Vasquez A."/>
            <person name="Andersson S.G."/>
        </authorList>
    </citation>
    <scope>NUCLEOTIDE SEQUENCE [LARGE SCALE GENOMIC DNA]</scope>
    <source>
        <strain evidence="2 3">LAko</strain>
    </source>
</reference>
<proteinExistence type="predicted"/>
<keyword evidence="1" id="KW-1133">Transmembrane helix</keyword>
<dbReference type="EMBL" id="JXCY01000007">
    <property type="protein sequence ID" value="KOY75729.1"/>
    <property type="molecule type" value="Genomic_DNA"/>
</dbReference>
<name>A0A0M9DAX2_9LACO</name>
<comment type="caution">
    <text evidence="2">The sequence shown here is derived from an EMBL/GenBank/DDBJ whole genome shotgun (WGS) entry which is preliminary data.</text>
</comment>
<keyword evidence="1" id="KW-0472">Membrane</keyword>
<evidence type="ECO:0000313" key="3">
    <source>
        <dbReference type="Proteomes" id="UP000037778"/>
    </source>
</evidence>
<keyword evidence="3" id="KW-1185">Reference proteome</keyword>
<dbReference type="RefSeq" id="WP_053791986.1">
    <property type="nucleotide sequence ID" value="NZ_JXCY01000007.1"/>
</dbReference>
<dbReference type="PIRSF" id="PIRSF037394">
    <property type="entry name" value="ABC_thiamine-permease_YkoE_prd"/>
    <property type="match status" value="1"/>
</dbReference>
<feature type="transmembrane region" description="Helical" evidence="1">
    <location>
        <begin position="46"/>
        <end position="66"/>
    </location>
</feature>
<dbReference type="PATRIC" id="fig|148814.8.peg.1073"/>
<dbReference type="AlphaFoldDB" id="A0A0M9DAX2"/>
<dbReference type="Proteomes" id="UP000037778">
    <property type="component" value="Unassembled WGS sequence"/>
</dbReference>
<evidence type="ECO:0000256" key="1">
    <source>
        <dbReference type="SAM" id="Phobius"/>
    </source>
</evidence>
<keyword evidence="1" id="KW-0812">Transmembrane</keyword>
<evidence type="ECO:0000313" key="2">
    <source>
        <dbReference type="EMBL" id="KOY75729.1"/>
    </source>
</evidence>
<protein>
    <submittedName>
        <fullName evidence="2">Uncharacterized protein</fullName>
    </submittedName>
</protein>